<dbReference type="PROSITE" id="PS50005">
    <property type="entry name" value="TPR"/>
    <property type="match status" value="1"/>
</dbReference>
<evidence type="ECO:0000256" key="2">
    <source>
        <dbReference type="PROSITE-ProRule" id="PRU00339"/>
    </source>
</evidence>
<keyword evidence="4" id="KW-0472">Membrane</keyword>
<dbReference type="InterPro" id="IPR016032">
    <property type="entry name" value="Sig_transdc_resp-reg_C-effctor"/>
</dbReference>
<sequence>MAGGVRMTCLRLNGYTLNLDQAQLFDRHGQAVELRPQALAVLLELGRRPGELVTKLDLGARVWPGVSVTDDSLVQCVVEIRRALGDSRQQVVRTMPRRGYLLIVDAADTAPRDVRRFYRLAAALAMVAVAIVLVWQLLLLGAGSGPPKVHNRMVADVAVLPLRVLNTSQEGSPDGNGLAYMIASELARNPDLHIVSTLATAELSGKNLSPAQIAAMTRARYLVDGSAERRGDRLQLHVQLIDSGNNRIVWSGRFEPTAQDLPDVTETLISRISASLGATVRESDRAALRSRAPASLDVHARVLRTLALTMAPSSESLRQARQELELAVRLDPNYAPAWTGLGLVKKMLIFGHHDPGLSHQDLPQAIADVRRAIALDPLRASSWRVLSLVTDAGQDPESAVSAAERAIELGPGDPDNWVVLAGALHYAGRTQAAIEAFEKAISWNPVRPAHYALYGARLRYSVQDYEDALRFARECMDRTPAIGVCKAVWLSSLIRTGHAADAEAAWPALVAAAPSLQTYRMTPRNTPMALAVDEDLDRLRKSNTSAMAQ</sequence>
<dbReference type="Proteomes" id="UP000193335">
    <property type="component" value="Unassembled WGS sequence"/>
</dbReference>
<proteinExistence type="predicted"/>
<protein>
    <recommendedName>
        <fullName evidence="5">OmpR/PhoB-type domain-containing protein</fullName>
    </recommendedName>
</protein>
<feature type="repeat" description="TPR" evidence="2">
    <location>
        <begin position="414"/>
        <end position="447"/>
    </location>
</feature>
<dbReference type="Gene3D" id="1.10.10.10">
    <property type="entry name" value="Winged helix-like DNA-binding domain superfamily/Winged helix DNA-binding domain"/>
    <property type="match status" value="1"/>
</dbReference>
<gene>
    <name evidence="6" type="ORF">BSZ19_10835</name>
</gene>
<dbReference type="GO" id="GO:0006355">
    <property type="term" value="P:regulation of DNA-templated transcription"/>
    <property type="evidence" value="ECO:0007669"/>
    <property type="project" value="InterPro"/>
</dbReference>
<feature type="DNA-binding region" description="OmpR/PhoB-type" evidence="3">
    <location>
        <begin position="7"/>
        <end position="104"/>
    </location>
</feature>
<dbReference type="InterPro" id="IPR001867">
    <property type="entry name" value="OmpR/PhoB-type_DNA-bd"/>
</dbReference>
<dbReference type="EMBL" id="NAFL01000227">
    <property type="protein sequence ID" value="OSJ34773.1"/>
    <property type="molecule type" value="Genomic_DNA"/>
</dbReference>
<dbReference type="PANTHER" id="PTHR12558">
    <property type="entry name" value="CELL DIVISION CYCLE 16,23,27"/>
    <property type="match status" value="1"/>
</dbReference>
<keyword evidence="1 3" id="KW-0238">DNA-binding</keyword>
<evidence type="ECO:0000313" key="6">
    <source>
        <dbReference type="EMBL" id="OSJ34773.1"/>
    </source>
</evidence>
<name>A0A1Y2JSX3_BRAJP</name>
<dbReference type="InterPro" id="IPR011990">
    <property type="entry name" value="TPR-like_helical_dom_sf"/>
</dbReference>
<evidence type="ECO:0000256" key="4">
    <source>
        <dbReference type="SAM" id="Phobius"/>
    </source>
</evidence>
<dbReference type="Gene3D" id="1.25.40.10">
    <property type="entry name" value="Tetratricopeptide repeat domain"/>
    <property type="match status" value="1"/>
</dbReference>
<evidence type="ECO:0000313" key="7">
    <source>
        <dbReference type="Proteomes" id="UP000193335"/>
    </source>
</evidence>
<dbReference type="SUPFAM" id="SSF48452">
    <property type="entry name" value="TPR-like"/>
    <property type="match status" value="1"/>
</dbReference>
<evidence type="ECO:0000256" key="1">
    <source>
        <dbReference type="ARBA" id="ARBA00023125"/>
    </source>
</evidence>
<evidence type="ECO:0000259" key="5">
    <source>
        <dbReference type="PROSITE" id="PS51755"/>
    </source>
</evidence>
<keyword evidence="2" id="KW-0802">TPR repeat</keyword>
<comment type="caution">
    <text evidence="6">The sequence shown here is derived from an EMBL/GenBank/DDBJ whole genome shotgun (WGS) entry which is preliminary data.</text>
</comment>
<feature type="domain" description="OmpR/PhoB-type" evidence="5">
    <location>
        <begin position="7"/>
        <end position="104"/>
    </location>
</feature>
<dbReference type="Pfam" id="PF13432">
    <property type="entry name" value="TPR_16"/>
    <property type="match status" value="1"/>
</dbReference>
<feature type="transmembrane region" description="Helical" evidence="4">
    <location>
        <begin position="120"/>
        <end position="142"/>
    </location>
</feature>
<dbReference type="InterPro" id="IPR019734">
    <property type="entry name" value="TPR_rpt"/>
</dbReference>
<dbReference type="GO" id="GO:0003677">
    <property type="term" value="F:DNA binding"/>
    <property type="evidence" value="ECO:0007669"/>
    <property type="project" value="UniProtKB-UniRule"/>
</dbReference>
<dbReference type="SUPFAM" id="SSF46894">
    <property type="entry name" value="C-terminal effector domain of the bipartite response regulators"/>
    <property type="match status" value="1"/>
</dbReference>
<dbReference type="SMART" id="SM00862">
    <property type="entry name" value="Trans_reg_C"/>
    <property type="match status" value="1"/>
</dbReference>
<organism evidence="6 7">
    <name type="scientific">Bradyrhizobium japonicum</name>
    <dbReference type="NCBI Taxonomy" id="375"/>
    <lineage>
        <taxon>Bacteria</taxon>
        <taxon>Pseudomonadati</taxon>
        <taxon>Pseudomonadota</taxon>
        <taxon>Alphaproteobacteria</taxon>
        <taxon>Hyphomicrobiales</taxon>
        <taxon>Nitrobacteraceae</taxon>
        <taxon>Bradyrhizobium</taxon>
    </lineage>
</organism>
<dbReference type="Pfam" id="PF00486">
    <property type="entry name" value="Trans_reg_C"/>
    <property type="match status" value="1"/>
</dbReference>
<keyword evidence="4" id="KW-0812">Transmembrane</keyword>
<dbReference type="InterPro" id="IPR036388">
    <property type="entry name" value="WH-like_DNA-bd_sf"/>
</dbReference>
<dbReference type="GO" id="GO:0000160">
    <property type="term" value="P:phosphorelay signal transduction system"/>
    <property type="evidence" value="ECO:0007669"/>
    <property type="project" value="InterPro"/>
</dbReference>
<dbReference type="Pfam" id="PF13181">
    <property type="entry name" value="TPR_8"/>
    <property type="match status" value="1"/>
</dbReference>
<reference evidence="6 7" key="1">
    <citation type="submission" date="2017-03" db="EMBL/GenBank/DDBJ databases">
        <title>Whole genome sequences of fourteen strains of Bradyrhizobium canariense and one strain of Bradyrhizobium japonicum isolated from Lupinus (Papilionoideae: Genisteae) species in Algeria.</title>
        <authorList>
            <person name="Crovadore J."/>
            <person name="Chekireb D."/>
            <person name="Brachmann A."/>
            <person name="Chablais R."/>
            <person name="Cochard B."/>
            <person name="Lefort F."/>
        </authorList>
    </citation>
    <scope>NUCLEOTIDE SEQUENCE [LARGE SCALE GENOMIC DNA]</scope>
    <source>
        <strain evidence="6 7">UBMA197</strain>
    </source>
</reference>
<dbReference type="PANTHER" id="PTHR12558:SF33">
    <property type="entry name" value="BLL7664 PROTEIN"/>
    <property type="match status" value="1"/>
</dbReference>
<dbReference type="AlphaFoldDB" id="A0A1Y2JSX3"/>
<dbReference type="PROSITE" id="PS51755">
    <property type="entry name" value="OMPR_PHOB"/>
    <property type="match status" value="1"/>
</dbReference>
<accession>A0A1Y2JSX3</accession>
<evidence type="ECO:0000256" key="3">
    <source>
        <dbReference type="PROSITE-ProRule" id="PRU01091"/>
    </source>
</evidence>
<keyword evidence="4" id="KW-1133">Transmembrane helix</keyword>